<dbReference type="InterPro" id="IPR029063">
    <property type="entry name" value="SAM-dependent_MTases_sf"/>
</dbReference>
<dbReference type="Gene3D" id="2.70.160.11">
    <property type="entry name" value="Hnrnp arginine n-methyltransferase1"/>
    <property type="match status" value="1"/>
</dbReference>
<evidence type="ECO:0000256" key="7">
    <source>
        <dbReference type="PROSITE-ProRule" id="PRU01015"/>
    </source>
</evidence>
<dbReference type="GO" id="GO:0042054">
    <property type="term" value="F:histone methyltransferase activity"/>
    <property type="evidence" value="ECO:0007669"/>
    <property type="project" value="TreeGrafter"/>
</dbReference>
<dbReference type="SUPFAM" id="SSF53335">
    <property type="entry name" value="S-adenosyl-L-methionine-dependent methyltransferases"/>
    <property type="match status" value="1"/>
</dbReference>
<keyword evidence="12" id="KW-1185">Reference proteome</keyword>
<evidence type="ECO:0000256" key="2">
    <source>
        <dbReference type="ARBA" id="ARBA00022603"/>
    </source>
</evidence>
<gene>
    <name evidence="11" type="ORF">FA09DRAFT_328370</name>
</gene>
<evidence type="ECO:0000313" key="12">
    <source>
        <dbReference type="Proteomes" id="UP000245946"/>
    </source>
</evidence>
<name>A0A316ZG97_9BASI</name>
<evidence type="ECO:0000256" key="3">
    <source>
        <dbReference type="ARBA" id="ARBA00022679"/>
    </source>
</evidence>
<evidence type="ECO:0000313" key="11">
    <source>
        <dbReference type="EMBL" id="PWO00267.1"/>
    </source>
</evidence>
<feature type="region of interest" description="Disordered" evidence="9">
    <location>
        <begin position="1"/>
        <end position="23"/>
    </location>
</feature>
<dbReference type="RefSeq" id="XP_025600545.1">
    <property type="nucleotide sequence ID" value="XM_025741744.1"/>
</dbReference>
<evidence type="ECO:0000259" key="10">
    <source>
        <dbReference type="Pfam" id="PF22528"/>
    </source>
</evidence>
<keyword evidence="8" id="KW-0175">Coiled coil</keyword>
<keyword evidence="2 7" id="KW-0489">Methyltransferase</keyword>
<dbReference type="PANTHER" id="PTHR11006">
    <property type="entry name" value="PROTEIN ARGININE N-METHYLTRANSFERASE"/>
    <property type="match status" value="1"/>
</dbReference>
<dbReference type="InterPro" id="IPR036236">
    <property type="entry name" value="Znf_C2H2_sf"/>
</dbReference>
<dbReference type="Pfam" id="PF06325">
    <property type="entry name" value="PrmA"/>
    <property type="match status" value="1"/>
</dbReference>
<dbReference type="EC" id="2.1.1.319" evidence="1"/>
<evidence type="ECO:0000256" key="1">
    <source>
        <dbReference type="ARBA" id="ARBA00011925"/>
    </source>
</evidence>
<evidence type="ECO:0000256" key="5">
    <source>
        <dbReference type="ARBA" id="ARBA00047384"/>
    </source>
</evidence>
<dbReference type="STRING" id="58919.A0A316ZG97"/>
<dbReference type="PANTHER" id="PTHR11006:SF53">
    <property type="entry name" value="PROTEIN ARGININE N-METHYLTRANSFERASE 3"/>
    <property type="match status" value="1"/>
</dbReference>
<dbReference type="PROSITE" id="PS51678">
    <property type="entry name" value="SAM_MT_PRMT"/>
    <property type="match status" value="1"/>
</dbReference>
<reference evidence="11 12" key="1">
    <citation type="journal article" date="2018" name="Mol. Biol. Evol.">
        <title>Broad Genomic Sampling Reveals a Smut Pathogenic Ancestry of the Fungal Clade Ustilaginomycotina.</title>
        <authorList>
            <person name="Kijpornyongpan T."/>
            <person name="Mondo S.J."/>
            <person name="Barry K."/>
            <person name="Sandor L."/>
            <person name="Lee J."/>
            <person name="Lipzen A."/>
            <person name="Pangilinan J."/>
            <person name="LaButti K."/>
            <person name="Hainaut M."/>
            <person name="Henrissat B."/>
            <person name="Grigoriev I.V."/>
            <person name="Spatafora J.W."/>
            <person name="Aime M.C."/>
        </authorList>
    </citation>
    <scope>NUCLEOTIDE SEQUENCE [LARGE SCALE GENOMIC DNA]</scope>
    <source>
        <strain evidence="11 12">MCA 4186</strain>
    </source>
</reference>
<dbReference type="OrthoDB" id="7848332at2759"/>
<dbReference type="GO" id="GO:0005634">
    <property type="term" value="C:nucleus"/>
    <property type="evidence" value="ECO:0007669"/>
    <property type="project" value="TreeGrafter"/>
</dbReference>
<feature type="coiled-coil region" evidence="8">
    <location>
        <begin position="329"/>
        <end position="356"/>
    </location>
</feature>
<keyword evidence="3 7" id="KW-0808">Transferase</keyword>
<dbReference type="Pfam" id="PF22528">
    <property type="entry name" value="PRMT_C"/>
    <property type="match status" value="2"/>
</dbReference>
<feature type="domain" description="Protein arginine N-methyltransferase" evidence="10">
    <location>
        <begin position="392"/>
        <end position="489"/>
    </location>
</feature>
<evidence type="ECO:0000256" key="9">
    <source>
        <dbReference type="SAM" id="MobiDB-lite"/>
    </source>
</evidence>
<feature type="compositionally biased region" description="Acidic residues" evidence="9">
    <location>
        <begin position="9"/>
        <end position="23"/>
    </location>
</feature>
<dbReference type="CDD" id="cd02440">
    <property type="entry name" value="AdoMet_MTases"/>
    <property type="match status" value="1"/>
</dbReference>
<protein>
    <recommendedName>
        <fullName evidence="1">type I protein arginine methyltransferase</fullName>
        <ecNumber evidence="1">2.1.1.319</ecNumber>
    </recommendedName>
</protein>
<evidence type="ECO:0000256" key="8">
    <source>
        <dbReference type="SAM" id="Coils"/>
    </source>
</evidence>
<dbReference type="InterPro" id="IPR055135">
    <property type="entry name" value="PRMT_dom"/>
</dbReference>
<dbReference type="EMBL" id="KZ819286">
    <property type="protein sequence ID" value="PWO00267.1"/>
    <property type="molecule type" value="Genomic_DNA"/>
</dbReference>
<dbReference type="SUPFAM" id="SSF57667">
    <property type="entry name" value="beta-beta-alpha zinc fingers"/>
    <property type="match status" value="1"/>
</dbReference>
<comment type="catalytic activity">
    <reaction evidence="6">
        <text>L-arginyl-[protein] + S-adenosyl-L-methionine = N(omega)-methyl-L-arginyl-[protein] + S-adenosyl-L-homocysteine + H(+)</text>
        <dbReference type="Rhea" id="RHEA:48100"/>
        <dbReference type="Rhea" id="RHEA-COMP:10532"/>
        <dbReference type="Rhea" id="RHEA-COMP:11990"/>
        <dbReference type="ChEBI" id="CHEBI:15378"/>
        <dbReference type="ChEBI" id="CHEBI:29965"/>
        <dbReference type="ChEBI" id="CHEBI:57856"/>
        <dbReference type="ChEBI" id="CHEBI:59789"/>
        <dbReference type="ChEBI" id="CHEBI:65280"/>
    </reaction>
    <physiologicalReaction direction="left-to-right" evidence="6">
        <dbReference type="Rhea" id="RHEA:48101"/>
    </physiologicalReaction>
</comment>
<comment type="catalytic activity">
    <reaction evidence="5">
        <text>L-arginyl-[protein] + 2 S-adenosyl-L-methionine = N(omega),N(omega)-dimethyl-L-arginyl-[protein] + 2 S-adenosyl-L-homocysteine + 2 H(+)</text>
        <dbReference type="Rhea" id="RHEA:48096"/>
        <dbReference type="Rhea" id="RHEA-COMP:10532"/>
        <dbReference type="Rhea" id="RHEA-COMP:11991"/>
        <dbReference type="ChEBI" id="CHEBI:15378"/>
        <dbReference type="ChEBI" id="CHEBI:29965"/>
        <dbReference type="ChEBI" id="CHEBI:57856"/>
        <dbReference type="ChEBI" id="CHEBI:59789"/>
        <dbReference type="ChEBI" id="CHEBI:61897"/>
        <dbReference type="EC" id="2.1.1.319"/>
    </reaction>
    <physiologicalReaction direction="left-to-right" evidence="5">
        <dbReference type="Rhea" id="RHEA:48097"/>
    </physiologicalReaction>
</comment>
<dbReference type="Proteomes" id="UP000245946">
    <property type="component" value="Unassembled WGS sequence"/>
</dbReference>
<proteinExistence type="predicted"/>
<sequence>MSSYTDSDSAFDDADDRDLGDWDDEVLAPGAAAAGGMQYAGAEADDGSAGATFRALFAQDGQLQTFGTPEAALQHTKELGCDFVQVVRRCALDPLAVIRLLNHLRRAALQPESITGPAPTPASVQALTGDEPFLHDDVELAPVPGAEMDGLLQVDFDAFATGSETAEQASTRTAAARIAELESLLHASQLACADLRERFTRTSGMAGVDDEQPGALAGTSASSALRGSARLAPARDDDTHYFTSYAGHDIHQTMISDVSRTLSYARFLLHPRNAALIRGKVVMDVGCGSGILSLFAARAGAKKVIAIDASDVAHRAAANVKDNGMDGIVEVVKGKVEELDERLKEYHGKVDLLVSEWMGYFLLYESMLPSVLHARNLYLAPTGVLAPSHCRMTLAALSDAELVDLRLHFWNDVHGFSMTKMGKGLDDEAWSESVTGDKVVSSVATIYDLPLQSMAARQPNFVSPFSIVCNKQTTVHALISWFDTWFTPTGRPFPSEGRTELPGGEELPGLPPCDLRCPTPADVRGLDLRGSAQVDPATDEEGGETVSFTTGPHGKETHWKQTLFVLKEPIEAQDGTTITGKIHVTTASDNSRELDVELHYEVLAPGAPERASGKQQVGVQTVQLFAVR</sequence>
<dbReference type="GeneID" id="37269288"/>
<dbReference type="InterPro" id="IPR025799">
    <property type="entry name" value="Arg_MeTrfase"/>
</dbReference>
<dbReference type="Gene3D" id="3.40.50.150">
    <property type="entry name" value="Vaccinia Virus protein VP39"/>
    <property type="match status" value="1"/>
</dbReference>
<evidence type="ECO:0000256" key="4">
    <source>
        <dbReference type="ARBA" id="ARBA00022691"/>
    </source>
</evidence>
<dbReference type="GO" id="GO:0035242">
    <property type="term" value="F:protein-arginine omega-N asymmetric methyltransferase activity"/>
    <property type="evidence" value="ECO:0007669"/>
    <property type="project" value="UniProtKB-EC"/>
</dbReference>
<feature type="region of interest" description="Disordered" evidence="9">
    <location>
        <begin position="533"/>
        <end position="555"/>
    </location>
</feature>
<keyword evidence="4 7" id="KW-0949">S-adenosyl-L-methionine</keyword>
<evidence type="ECO:0000256" key="6">
    <source>
        <dbReference type="ARBA" id="ARBA00049303"/>
    </source>
</evidence>
<feature type="domain" description="Protein arginine N-methyltransferase" evidence="10">
    <location>
        <begin position="544"/>
        <end position="602"/>
    </location>
</feature>
<dbReference type="AlphaFoldDB" id="A0A316ZG97"/>
<dbReference type="FunFam" id="3.40.50.150:FF:000003">
    <property type="entry name" value="Blast:Protein arginine N-methyltransferase 1"/>
    <property type="match status" value="1"/>
</dbReference>
<accession>A0A316ZG97</accession>
<organism evidence="11 12">
    <name type="scientific">Tilletiopsis washingtonensis</name>
    <dbReference type="NCBI Taxonomy" id="58919"/>
    <lineage>
        <taxon>Eukaryota</taxon>
        <taxon>Fungi</taxon>
        <taxon>Dikarya</taxon>
        <taxon>Basidiomycota</taxon>
        <taxon>Ustilaginomycotina</taxon>
        <taxon>Exobasidiomycetes</taxon>
        <taxon>Entylomatales</taxon>
        <taxon>Entylomatales incertae sedis</taxon>
        <taxon>Tilletiopsis</taxon>
    </lineage>
</organism>
<dbReference type="GO" id="GO:0032259">
    <property type="term" value="P:methylation"/>
    <property type="evidence" value="ECO:0007669"/>
    <property type="project" value="UniProtKB-KW"/>
</dbReference>